<evidence type="ECO:0000313" key="2">
    <source>
        <dbReference type="EMBL" id="KAF0305676.1"/>
    </source>
</evidence>
<dbReference type="SMART" id="SM00408">
    <property type="entry name" value="IGc2"/>
    <property type="match status" value="1"/>
</dbReference>
<dbReference type="InterPro" id="IPR007110">
    <property type="entry name" value="Ig-like_dom"/>
</dbReference>
<dbReference type="AlphaFoldDB" id="A0A6A4WEA3"/>
<dbReference type="PROSITE" id="PS50835">
    <property type="entry name" value="IG_LIKE"/>
    <property type="match status" value="1"/>
</dbReference>
<dbReference type="CDD" id="cd00096">
    <property type="entry name" value="Ig"/>
    <property type="match status" value="1"/>
</dbReference>
<dbReference type="InterPro" id="IPR013106">
    <property type="entry name" value="Ig_V-set"/>
</dbReference>
<reference evidence="2 3" key="1">
    <citation type="submission" date="2019-07" db="EMBL/GenBank/DDBJ databases">
        <title>Draft genome assembly of a fouling barnacle, Amphibalanus amphitrite (Darwin, 1854): The first reference genome for Thecostraca.</title>
        <authorList>
            <person name="Kim W."/>
        </authorList>
    </citation>
    <scope>NUCLEOTIDE SEQUENCE [LARGE SCALE GENOMIC DNA]</scope>
    <source>
        <strain evidence="2">SNU_AA5</strain>
        <tissue evidence="2">Soma without cirri and trophi</tissue>
    </source>
</reference>
<dbReference type="PANTHER" id="PTHR23279">
    <property type="entry name" value="DEFECTIVE PROBOSCIS EXTENSION RESPONSE DPR -RELATED"/>
    <property type="match status" value="1"/>
</dbReference>
<dbReference type="InterPro" id="IPR037448">
    <property type="entry name" value="Zig-8"/>
</dbReference>
<comment type="caution">
    <text evidence="2">The sequence shown here is derived from an EMBL/GenBank/DDBJ whole genome shotgun (WGS) entry which is preliminary data.</text>
</comment>
<name>A0A6A4WEA3_AMPAM</name>
<dbReference type="FunFam" id="2.60.40.10:FF:000533">
    <property type="entry name" value="Uncharacterized protein, isoform A"/>
    <property type="match status" value="1"/>
</dbReference>
<dbReference type="SUPFAM" id="SSF48726">
    <property type="entry name" value="Immunoglobulin"/>
    <property type="match status" value="1"/>
</dbReference>
<protein>
    <submittedName>
        <fullName evidence="2">Titin</fullName>
    </submittedName>
</protein>
<dbReference type="Gene3D" id="2.60.40.10">
    <property type="entry name" value="Immunoglobulins"/>
    <property type="match status" value="1"/>
</dbReference>
<dbReference type="Proteomes" id="UP000440578">
    <property type="component" value="Unassembled WGS sequence"/>
</dbReference>
<dbReference type="Pfam" id="PF13927">
    <property type="entry name" value="Ig_3"/>
    <property type="match status" value="1"/>
</dbReference>
<dbReference type="SMART" id="SM00406">
    <property type="entry name" value="IGv"/>
    <property type="match status" value="1"/>
</dbReference>
<dbReference type="EMBL" id="VIIS01000733">
    <property type="protein sequence ID" value="KAF0305676.1"/>
    <property type="molecule type" value="Genomic_DNA"/>
</dbReference>
<dbReference type="GO" id="GO:0032589">
    <property type="term" value="C:neuron projection membrane"/>
    <property type="evidence" value="ECO:0007669"/>
    <property type="project" value="TreeGrafter"/>
</dbReference>
<dbReference type="OrthoDB" id="6380082at2759"/>
<keyword evidence="3" id="KW-1185">Reference proteome</keyword>
<dbReference type="InterPro" id="IPR003599">
    <property type="entry name" value="Ig_sub"/>
</dbReference>
<evidence type="ECO:0000313" key="3">
    <source>
        <dbReference type="Proteomes" id="UP000440578"/>
    </source>
</evidence>
<gene>
    <name evidence="2" type="primary">Ttn_3</name>
    <name evidence="2" type="ORF">FJT64_022741</name>
</gene>
<organism evidence="2 3">
    <name type="scientific">Amphibalanus amphitrite</name>
    <name type="common">Striped barnacle</name>
    <name type="synonym">Balanus amphitrite</name>
    <dbReference type="NCBI Taxonomy" id="1232801"/>
    <lineage>
        <taxon>Eukaryota</taxon>
        <taxon>Metazoa</taxon>
        <taxon>Ecdysozoa</taxon>
        <taxon>Arthropoda</taxon>
        <taxon>Crustacea</taxon>
        <taxon>Multicrustacea</taxon>
        <taxon>Cirripedia</taxon>
        <taxon>Thoracica</taxon>
        <taxon>Thoracicalcarea</taxon>
        <taxon>Balanomorpha</taxon>
        <taxon>Balanoidea</taxon>
        <taxon>Balanidae</taxon>
        <taxon>Amphibalaninae</taxon>
        <taxon>Amphibalanus</taxon>
    </lineage>
</organism>
<feature type="domain" description="Ig-like" evidence="1">
    <location>
        <begin position="29"/>
        <end position="123"/>
    </location>
</feature>
<dbReference type="PANTHER" id="PTHR23279:SF46">
    <property type="entry name" value="DEFECTIVE PROBOSCIS EXTENSION RESPONSE 10, ISOFORM A-RELATED"/>
    <property type="match status" value="1"/>
</dbReference>
<evidence type="ECO:0000259" key="1">
    <source>
        <dbReference type="PROSITE" id="PS50835"/>
    </source>
</evidence>
<sequence>MFYRFRACVNTIYRPQRVNDEPIRFVPVPETKILGETEIYVDLGSTLNLTCTVSSSPVPTEFIFWYRNETVVNYSAPPGRVTVITEDSAAATTNSYLMIRNARVEDSGIYTCTPSNANVAKVKVHVLKGEKPAAMQTNGVATISAALSLVVMATARWLI</sequence>
<accession>A0A6A4WEA3</accession>
<dbReference type="GO" id="GO:0050808">
    <property type="term" value="P:synapse organization"/>
    <property type="evidence" value="ECO:0007669"/>
    <property type="project" value="TreeGrafter"/>
</dbReference>
<dbReference type="InterPro" id="IPR036179">
    <property type="entry name" value="Ig-like_dom_sf"/>
</dbReference>
<dbReference type="InterPro" id="IPR013783">
    <property type="entry name" value="Ig-like_fold"/>
</dbReference>
<dbReference type="SMART" id="SM00409">
    <property type="entry name" value="IG"/>
    <property type="match status" value="1"/>
</dbReference>
<dbReference type="InterPro" id="IPR003598">
    <property type="entry name" value="Ig_sub2"/>
</dbReference>
<proteinExistence type="predicted"/>